<organism evidence="5 6">
    <name type="scientific">Sulfobacillus acidophilus</name>
    <dbReference type="NCBI Taxonomy" id="53633"/>
    <lineage>
        <taxon>Bacteria</taxon>
        <taxon>Bacillati</taxon>
        <taxon>Bacillota</taxon>
        <taxon>Clostridia</taxon>
        <taxon>Eubacteriales</taxon>
        <taxon>Clostridiales Family XVII. Incertae Sedis</taxon>
        <taxon>Sulfobacillus</taxon>
    </lineage>
</organism>
<dbReference type="InterPro" id="IPR011032">
    <property type="entry name" value="GroES-like_sf"/>
</dbReference>
<dbReference type="GO" id="GO:0051082">
    <property type="term" value="F:unfolded protein binding"/>
    <property type="evidence" value="ECO:0007669"/>
    <property type="project" value="TreeGrafter"/>
</dbReference>
<dbReference type="Gene3D" id="2.30.33.40">
    <property type="entry name" value="GroES chaperonin"/>
    <property type="match status" value="1"/>
</dbReference>
<dbReference type="InterPro" id="IPR020818">
    <property type="entry name" value="Chaperonin_GroES"/>
</dbReference>
<dbReference type="GO" id="GO:0046872">
    <property type="term" value="F:metal ion binding"/>
    <property type="evidence" value="ECO:0007669"/>
    <property type="project" value="TreeGrafter"/>
</dbReference>
<dbReference type="EMBL" id="PXYV01000038">
    <property type="protein sequence ID" value="PSR21239.1"/>
    <property type="molecule type" value="Genomic_DNA"/>
</dbReference>
<evidence type="ECO:0000313" key="6">
    <source>
        <dbReference type="Proteomes" id="UP000241848"/>
    </source>
</evidence>
<comment type="similarity">
    <text evidence="1 3 4">Belongs to the GroES chaperonin family.</text>
</comment>
<evidence type="ECO:0000256" key="1">
    <source>
        <dbReference type="ARBA" id="ARBA00006975"/>
    </source>
</evidence>
<dbReference type="SUPFAM" id="SSF50129">
    <property type="entry name" value="GroES-like"/>
    <property type="match status" value="1"/>
</dbReference>
<keyword evidence="2 3" id="KW-0143">Chaperone</keyword>
<dbReference type="AlphaFoldDB" id="A0A2T2WG81"/>
<dbReference type="InterPro" id="IPR037124">
    <property type="entry name" value="Chaperonin_GroES_sf"/>
</dbReference>
<dbReference type="PANTHER" id="PTHR10772">
    <property type="entry name" value="10 KDA HEAT SHOCK PROTEIN"/>
    <property type="match status" value="1"/>
</dbReference>
<evidence type="ECO:0000256" key="2">
    <source>
        <dbReference type="ARBA" id="ARBA00023186"/>
    </source>
</evidence>
<comment type="caution">
    <text evidence="5">The sequence shown here is derived from an EMBL/GenBank/DDBJ whole genome shotgun (WGS) entry which is preliminary data.</text>
</comment>
<dbReference type="SMART" id="SM00883">
    <property type="entry name" value="Cpn10"/>
    <property type="match status" value="1"/>
</dbReference>
<comment type="subcellular location">
    <subcellularLocation>
        <location evidence="3">Cytoplasm</location>
    </subcellularLocation>
</comment>
<evidence type="ECO:0000313" key="5">
    <source>
        <dbReference type="EMBL" id="PSR21239.1"/>
    </source>
</evidence>
<sequence>MEIRPLSDHVVVKPISEEKTVAGIVLPDTAKDKLQRAEVMAVGSGRLLENGTRAALEVKVGDVILFQSEAGQKVRIDDADYLLLREGDIVAQLAAASVVA</sequence>
<dbReference type="Proteomes" id="UP000241848">
    <property type="component" value="Unassembled WGS sequence"/>
</dbReference>
<dbReference type="Pfam" id="PF00166">
    <property type="entry name" value="Cpn10"/>
    <property type="match status" value="1"/>
</dbReference>
<dbReference type="NCBIfam" id="NF001533">
    <property type="entry name" value="PRK00364.2-4"/>
    <property type="match status" value="1"/>
</dbReference>
<dbReference type="FunFam" id="2.30.33.40:FF:000001">
    <property type="entry name" value="10 kDa chaperonin"/>
    <property type="match status" value="1"/>
</dbReference>
<reference evidence="5 6" key="1">
    <citation type="journal article" date="2014" name="BMC Genomics">
        <title>Comparison of environmental and isolate Sulfobacillus genomes reveals diverse carbon, sulfur, nitrogen, and hydrogen metabolisms.</title>
        <authorList>
            <person name="Justice N.B."/>
            <person name="Norman A."/>
            <person name="Brown C.T."/>
            <person name="Singh A."/>
            <person name="Thomas B.C."/>
            <person name="Banfield J.F."/>
        </authorList>
    </citation>
    <scope>NUCLEOTIDE SEQUENCE [LARGE SCALE GENOMIC DNA]</scope>
    <source>
        <strain evidence="5">AMDSBA3</strain>
    </source>
</reference>
<comment type="function">
    <text evidence="3 4">Together with the chaperonin GroEL, plays an essential role in assisting protein folding. The GroEL-GroES system forms a nano-cage that allows encapsulation of the non-native substrate proteins and provides a physical environment optimized to promote and accelerate protein folding. GroES binds to the apical surface of the GroEL ring, thereby capping the opening of the GroEL channel.</text>
</comment>
<dbReference type="CDD" id="cd00320">
    <property type="entry name" value="cpn10"/>
    <property type="match status" value="1"/>
</dbReference>
<accession>A0A2T2WG81</accession>
<dbReference type="HAMAP" id="MF_00580">
    <property type="entry name" value="CH10"/>
    <property type="match status" value="1"/>
</dbReference>
<dbReference type="PANTHER" id="PTHR10772:SF58">
    <property type="entry name" value="CO-CHAPERONIN GROES"/>
    <property type="match status" value="1"/>
</dbReference>
<protein>
    <recommendedName>
        <fullName evidence="3">Co-chaperonin GroES</fullName>
    </recommendedName>
    <alternativeName>
        <fullName evidence="3">10 kDa chaperonin</fullName>
    </alternativeName>
    <alternativeName>
        <fullName evidence="3">Chaperonin-10</fullName>
        <shortName evidence="3">Cpn10</shortName>
    </alternativeName>
</protein>
<evidence type="ECO:0000256" key="3">
    <source>
        <dbReference type="HAMAP-Rule" id="MF_00580"/>
    </source>
</evidence>
<dbReference type="GO" id="GO:0044183">
    <property type="term" value="F:protein folding chaperone"/>
    <property type="evidence" value="ECO:0007669"/>
    <property type="project" value="InterPro"/>
</dbReference>
<dbReference type="GO" id="GO:0051087">
    <property type="term" value="F:protein-folding chaperone binding"/>
    <property type="evidence" value="ECO:0007669"/>
    <property type="project" value="TreeGrafter"/>
</dbReference>
<dbReference type="GO" id="GO:0005524">
    <property type="term" value="F:ATP binding"/>
    <property type="evidence" value="ECO:0007669"/>
    <property type="project" value="InterPro"/>
</dbReference>
<proteinExistence type="inferred from homology"/>
<comment type="subunit">
    <text evidence="3">Heptamer of 7 subunits arranged in a ring. Interacts with the chaperonin GroEL.</text>
</comment>
<dbReference type="GO" id="GO:0005737">
    <property type="term" value="C:cytoplasm"/>
    <property type="evidence" value="ECO:0007669"/>
    <property type="project" value="UniProtKB-SubCell"/>
</dbReference>
<evidence type="ECO:0000256" key="4">
    <source>
        <dbReference type="RuleBase" id="RU000535"/>
    </source>
</evidence>
<keyword evidence="3" id="KW-0963">Cytoplasm</keyword>
<name>A0A2T2WG81_9FIRM</name>
<dbReference type="NCBIfam" id="NF001531">
    <property type="entry name" value="PRK00364.2-2"/>
    <property type="match status" value="1"/>
</dbReference>
<dbReference type="PRINTS" id="PR00297">
    <property type="entry name" value="CHAPERONIN10"/>
</dbReference>
<gene>
    <name evidence="3" type="primary">groES</name>
    <name evidence="3" type="synonym">groS</name>
    <name evidence="5" type="ORF">C7B45_11465</name>
</gene>